<reference evidence="3" key="1">
    <citation type="journal article" date="2017" name="Front. Plant Sci.">
        <title>Climate Clever Clovers: New Paradigm to Reduce the Environmental Footprint of Ruminants by Breeding Low Methanogenic Forages Utilizing Haplotype Variation.</title>
        <authorList>
            <person name="Kaur P."/>
            <person name="Appels R."/>
            <person name="Bayer P.E."/>
            <person name="Keeble-Gagnere G."/>
            <person name="Wang J."/>
            <person name="Hirakawa H."/>
            <person name="Shirasawa K."/>
            <person name="Vercoe P."/>
            <person name="Stefanova K."/>
            <person name="Durmic Z."/>
            <person name="Nichols P."/>
            <person name="Revell C."/>
            <person name="Isobe S.N."/>
            <person name="Edwards D."/>
            <person name="Erskine W."/>
        </authorList>
    </citation>
    <scope>NUCLEOTIDE SEQUENCE [LARGE SCALE GENOMIC DNA]</scope>
    <source>
        <strain evidence="3">cv. Daliak</strain>
    </source>
</reference>
<proteinExistence type="predicted"/>
<gene>
    <name evidence="2" type="ORF">TSUD_149420</name>
</gene>
<sequence length="76" mass="8479">MKRKVVDEGGNGDEVDKTTRPTKATTSARRQKAQTNPPKKRVEVGVEDAELLREIEAEEEAQEDDGESRAKPKRTS</sequence>
<organism evidence="2 3">
    <name type="scientific">Trifolium subterraneum</name>
    <name type="common">Subterranean clover</name>
    <dbReference type="NCBI Taxonomy" id="3900"/>
    <lineage>
        <taxon>Eukaryota</taxon>
        <taxon>Viridiplantae</taxon>
        <taxon>Streptophyta</taxon>
        <taxon>Embryophyta</taxon>
        <taxon>Tracheophyta</taxon>
        <taxon>Spermatophyta</taxon>
        <taxon>Magnoliopsida</taxon>
        <taxon>eudicotyledons</taxon>
        <taxon>Gunneridae</taxon>
        <taxon>Pentapetalae</taxon>
        <taxon>rosids</taxon>
        <taxon>fabids</taxon>
        <taxon>Fabales</taxon>
        <taxon>Fabaceae</taxon>
        <taxon>Papilionoideae</taxon>
        <taxon>50 kb inversion clade</taxon>
        <taxon>NPAAA clade</taxon>
        <taxon>Hologalegina</taxon>
        <taxon>IRL clade</taxon>
        <taxon>Trifolieae</taxon>
        <taxon>Trifolium</taxon>
    </lineage>
</organism>
<dbReference type="Proteomes" id="UP000242715">
    <property type="component" value="Unassembled WGS sequence"/>
</dbReference>
<keyword evidence="3" id="KW-1185">Reference proteome</keyword>
<accession>A0A2Z6MEQ8</accession>
<feature type="compositionally biased region" description="Polar residues" evidence="1">
    <location>
        <begin position="21"/>
        <end position="37"/>
    </location>
</feature>
<protein>
    <submittedName>
        <fullName evidence="2">Uncharacterized protein</fullName>
    </submittedName>
</protein>
<name>A0A2Z6MEQ8_TRISU</name>
<feature type="compositionally biased region" description="Acidic residues" evidence="1">
    <location>
        <begin position="56"/>
        <end position="66"/>
    </location>
</feature>
<evidence type="ECO:0000313" key="2">
    <source>
        <dbReference type="EMBL" id="GAU31256.1"/>
    </source>
</evidence>
<dbReference type="EMBL" id="DF973449">
    <property type="protein sequence ID" value="GAU31256.1"/>
    <property type="molecule type" value="Genomic_DNA"/>
</dbReference>
<feature type="region of interest" description="Disordered" evidence="1">
    <location>
        <begin position="1"/>
        <end position="76"/>
    </location>
</feature>
<evidence type="ECO:0000256" key="1">
    <source>
        <dbReference type="SAM" id="MobiDB-lite"/>
    </source>
</evidence>
<dbReference type="AlphaFoldDB" id="A0A2Z6MEQ8"/>
<feature type="compositionally biased region" description="Basic and acidic residues" evidence="1">
    <location>
        <begin position="40"/>
        <end position="55"/>
    </location>
</feature>
<evidence type="ECO:0000313" key="3">
    <source>
        <dbReference type="Proteomes" id="UP000242715"/>
    </source>
</evidence>